<feature type="transmembrane region" description="Helical" evidence="1">
    <location>
        <begin position="322"/>
        <end position="339"/>
    </location>
</feature>
<protein>
    <recommendedName>
        <fullName evidence="4">Glycosyltransferase RgtA/B/C/D-like domain-containing protein</fullName>
    </recommendedName>
</protein>
<evidence type="ECO:0008006" key="4">
    <source>
        <dbReference type="Google" id="ProtNLM"/>
    </source>
</evidence>
<keyword evidence="1" id="KW-1133">Transmembrane helix</keyword>
<dbReference type="EMBL" id="JAVDSW010000003">
    <property type="protein sequence ID" value="MDR6703747.1"/>
    <property type="molecule type" value="Genomic_DNA"/>
</dbReference>
<feature type="transmembrane region" description="Helical" evidence="1">
    <location>
        <begin position="154"/>
        <end position="171"/>
    </location>
</feature>
<feature type="transmembrane region" description="Helical" evidence="1">
    <location>
        <begin position="295"/>
        <end position="316"/>
    </location>
</feature>
<evidence type="ECO:0000256" key="1">
    <source>
        <dbReference type="SAM" id="Phobius"/>
    </source>
</evidence>
<feature type="transmembrane region" description="Helical" evidence="1">
    <location>
        <begin position="124"/>
        <end position="142"/>
    </location>
</feature>
<feature type="transmembrane region" description="Helical" evidence="1">
    <location>
        <begin position="183"/>
        <end position="208"/>
    </location>
</feature>
<evidence type="ECO:0000313" key="2">
    <source>
        <dbReference type="EMBL" id="MDR6703747.1"/>
    </source>
</evidence>
<keyword evidence="1" id="KW-0472">Membrane</keyword>
<gene>
    <name evidence="2" type="ORF">J2W61_003619</name>
</gene>
<accession>A0AAW8LXI1</accession>
<dbReference type="AlphaFoldDB" id="A0AAW8LXI1"/>
<comment type="caution">
    <text evidence="2">The sequence shown here is derived from an EMBL/GenBank/DDBJ whole genome shotgun (WGS) entry which is preliminary data.</text>
</comment>
<proteinExistence type="predicted"/>
<organism evidence="2 3">
    <name type="scientific">Agrobacterium tumefaciens</name>
    <dbReference type="NCBI Taxonomy" id="358"/>
    <lineage>
        <taxon>Bacteria</taxon>
        <taxon>Pseudomonadati</taxon>
        <taxon>Pseudomonadota</taxon>
        <taxon>Alphaproteobacteria</taxon>
        <taxon>Hyphomicrobiales</taxon>
        <taxon>Rhizobiaceae</taxon>
        <taxon>Rhizobium/Agrobacterium group</taxon>
        <taxon>Agrobacterium</taxon>
        <taxon>Agrobacterium tumefaciens complex</taxon>
    </lineage>
</organism>
<feature type="transmembrane region" description="Helical" evidence="1">
    <location>
        <begin position="215"/>
        <end position="236"/>
    </location>
</feature>
<feature type="transmembrane region" description="Helical" evidence="1">
    <location>
        <begin position="256"/>
        <end position="283"/>
    </location>
</feature>
<feature type="transmembrane region" description="Helical" evidence="1">
    <location>
        <begin position="99"/>
        <end position="118"/>
    </location>
</feature>
<reference evidence="2" key="1">
    <citation type="submission" date="2023-07" db="EMBL/GenBank/DDBJ databases">
        <title>Sorghum-associated microbial communities from plants grown in Nebraska, USA.</title>
        <authorList>
            <person name="Schachtman D."/>
        </authorList>
    </citation>
    <scope>NUCLEOTIDE SEQUENCE</scope>
    <source>
        <strain evidence="2">1457</strain>
    </source>
</reference>
<feature type="transmembrane region" description="Helical" evidence="1">
    <location>
        <begin position="346"/>
        <end position="366"/>
    </location>
</feature>
<dbReference type="RefSeq" id="WP_112350499.1">
    <property type="nucleotide sequence ID" value="NZ_JAGIPM010000003.1"/>
</dbReference>
<sequence length="448" mass="48914">MKFSRLFIFFLFLTLVVVSRIPFLHQPLVGEEGAFAALVVDKVPSSARSDNGLPQMFVGAIGGQPILYSFQRSIAPYILLENTAGVLVRAIGPTDTQDMILWSRISYFALFLAGVSLILWRASILLQSSIVSLFALCTPLAVGASIQPQIDGSTSVLVVALGSMLVVYSQAKRSRFLAVCGGFIIAIGRPELSLAFAASAIVLFAILCAGKTRTWLPLAFLAGLSVGTLFSIALSPTEYLLTFTTMKRVYGTDSSAVAAIARAITYVWPLWLLGSIATATAIYNRKYLFAIRPDILLILSGSLAITVGFSVSGWSGDGFPRYFISAQIGFTICLVEIFLANQVSRWFTYACTVLSMVGIYLSIVHLHQRYLDDVSITSLPGYSLKRLLSEIETSAKRSQETGQIVMEQSALWFYHPDVDFISADMGRAEAIRYLIKYKPTDLPRLAPG</sequence>
<name>A0AAW8LXI1_AGRTU</name>
<evidence type="ECO:0000313" key="3">
    <source>
        <dbReference type="Proteomes" id="UP001265315"/>
    </source>
</evidence>
<dbReference type="Proteomes" id="UP001265315">
    <property type="component" value="Unassembled WGS sequence"/>
</dbReference>
<keyword evidence="1" id="KW-0812">Transmembrane</keyword>